<reference evidence="2 3" key="1">
    <citation type="journal article" date="2012" name="Nat. Commun.">
        <title>A multi-omic map of the lipid-producing yeast Rhodosporidium toruloides.</title>
        <authorList>
            <person name="Zhu Z."/>
            <person name="Zhang S."/>
            <person name="Liu H."/>
            <person name="Shen H."/>
            <person name="Lin X."/>
            <person name="Yang F."/>
            <person name="Zhou Y.J."/>
            <person name="Jin G."/>
            <person name="Ye M."/>
            <person name="Zou H."/>
            <person name="Zou H."/>
            <person name="Zhao Z.K."/>
        </authorList>
    </citation>
    <scope>NUCLEOTIDE SEQUENCE [LARGE SCALE GENOMIC DNA]</scope>
    <source>
        <strain evidence="2 3">NP11</strain>
    </source>
</reference>
<dbReference type="GO" id="GO:0016787">
    <property type="term" value="F:hydrolase activity"/>
    <property type="evidence" value="ECO:0007669"/>
    <property type="project" value="InterPro"/>
</dbReference>
<dbReference type="PANTHER" id="PTHR17630">
    <property type="entry name" value="DIENELACTONE HYDROLASE"/>
    <property type="match status" value="1"/>
</dbReference>
<accession>M7X5N0</accession>
<dbReference type="PANTHER" id="PTHR17630:SF44">
    <property type="entry name" value="PROTEIN AIM2"/>
    <property type="match status" value="1"/>
</dbReference>
<dbReference type="RefSeq" id="XP_016270103.1">
    <property type="nucleotide sequence ID" value="XM_016419018.1"/>
</dbReference>
<evidence type="ECO:0000313" key="3">
    <source>
        <dbReference type="Proteomes" id="UP000016926"/>
    </source>
</evidence>
<dbReference type="InterPro" id="IPR002925">
    <property type="entry name" value="Dienelactn_hydro"/>
</dbReference>
<dbReference type="Pfam" id="PF01738">
    <property type="entry name" value="DLH"/>
    <property type="match status" value="1"/>
</dbReference>
<keyword evidence="3" id="KW-1185">Reference proteome</keyword>
<protein>
    <submittedName>
        <fullName evidence="2">Carboxymethylenebutenolidase</fullName>
    </submittedName>
</protein>
<dbReference type="Proteomes" id="UP000016926">
    <property type="component" value="Unassembled WGS sequence"/>
</dbReference>
<dbReference type="HOGENOM" id="CLU_054590_2_0_1"/>
<dbReference type="GeneID" id="27369369"/>
<dbReference type="EMBL" id="KB722673">
    <property type="protein sequence ID" value="EMS18984.1"/>
    <property type="molecule type" value="Genomic_DNA"/>
</dbReference>
<proteinExistence type="predicted"/>
<evidence type="ECO:0000259" key="1">
    <source>
        <dbReference type="Pfam" id="PF01738"/>
    </source>
</evidence>
<dbReference type="eggNOG" id="KOG3043">
    <property type="taxonomic scope" value="Eukaryota"/>
</dbReference>
<dbReference type="OrthoDB" id="17560at2759"/>
<dbReference type="Gene3D" id="3.40.50.1820">
    <property type="entry name" value="alpha/beta hydrolase"/>
    <property type="match status" value="1"/>
</dbReference>
<sequence length="289" mass="32440">MAATQATNDAYKPCEHCFAGYKLDGEPKGTMGELGGLSYYLAAGKADEKDRAIVLGTDIFGLGLVNCKILADWFADKTGFPVFVPDYFEGARRDYIDTSSIKPQLAALEEPMKTKSFFQRTWTMFSLVSAMLVKVGPRYLYRHRMSRCMPLAEKFCRDLREQKGFKRLGWIGYCWGGALAVLLAGETSPLDTAICFHPGTLTVKNIEDIRRPFMLVCSEEDMSFDSIKPAALTALASLSSTHNIATKVYDDNPGTVHGFGCRPRLSDPRTREAFERGLERSREWFKEYL</sequence>
<organism evidence="2 3">
    <name type="scientific">Rhodotorula toruloides (strain NP11)</name>
    <name type="common">Yeast</name>
    <name type="synonym">Rhodosporidium toruloides</name>
    <dbReference type="NCBI Taxonomy" id="1130832"/>
    <lineage>
        <taxon>Eukaryota</taxon>
        <taxon>Fungi</taxon>
        <taxon>Dikarya</taxon>
        <taxon>Basidiomycota</taxon>
        <taxon>Pucciniomycotina</taxon>
        <taxon>Microbotryomycetes</taxon>
        <taxon>Sporidiobolales</taxon>
        <taxon>Sporidiobolaceae</taxon>
        <taxon>Rhodotorula</taxon>
    </lineage>
</organism>
<dbReference type="SUPFAM" id="SSF53474">
    <property type="entry name" value="alpha/beta-Hydrolases"/>
    <property type="match status" value="1"/>
</dbReference>
<dbReference type="AlphaFoldDB" id="M7X5N0"/>
<dbReference type="InterPro" id="IPR029058">
    <property type="entry name" value="AB_hydrolase_fold"/>
</dbReference>
<evidence type="ECO:0000313" key="2">
    <source>
        <dbReference type="EMBL" id="EMS18984.1"/>
    </source>
</evidence>
<gene>
    <name evidence="2" type="ORF">RHTO_05356</name>
</gene>
<name>M7X5N0_RHOT1</name>
<feature type="domain" description="Dienelactone hydrolase" evidence="1">
    <location>
        <begin position="42"/>
        <end position="289"/>
    </location>
</feature>